<dbReference type="PANTHER" id="PTHR34180:SF1">
    <property type="entry name" value="BETA-ALANYL-DOPAMINE_CARCININE HYDROLASE"/>
    <property type="match status" value="1"/>
</dbReference>
<protein>
    <recommendedName>
        <fullName evidence="1">Peptidase C45 hydrolase domain-containing protein</fullName>
    </recommendedName>
</protein>
<feature type="domain" description="Peptidase C45 hydrolase" evidence="1">
    <location>
        <begin position="149"/>
        <end position="378"/>
    </location>
</feature>
<dbReference type="PANTHER" id="PTHR34180">
    <property type="entry name" value="PEPTIDASE C45"/>
    <property type="match status" value="1"/>
</dbReference>
<name>A0A8K1FJV5_PYTOL</name>
<dbReference type="Gene3D" id="1.10.10.2120">
    <property type="match status" value="1"/>
</dbReference>
<dbReference type="Proteomes" id="UP000794436">
    <property type="component" value="Unassembled WGS sequence"/>
</dbReference>
<evidence type="ECO:0000313" key="2">
    <source>
        <dbReference type="EMBL" id="TMW65341.1"/>
    </source>
</evidence>
<dbReference type="AlphaFoldDB" id="A0A8K1FJV5"/>
<dbReference type="Gene3D" id="3.60.60.10">
    <property type="entry name" value="Penicillin V Acylase, Chain A"/>
    <property type="match status" value="1"/>
</dbReference>
<dbReference type="OrthoDB" id="189997at2759"/>
<dbReference type="NCBIfam" id="NF040521">
    <property type="entry name" value="C45_proenzyme"/>
    <property type="match status" value="1"/>
</dbReference>
<dbReference type="InterPro" id="IPR047794">
    <property type="entry name" value="C45_proenzyme-like"/>
</dbReference>
<dbReference type="Pfam" id="PF03417">
    <property type="entry name" value="AAT"/>
    <property type="match status" value="1"/>
</dbReference>
<reference evidence="2" key="1">
    <citation type="submission" date="2019-03" db="EMBL/GenBank/DDBJ databases">
        <title>Long read genome sequence of the mycoparasitic Pythium oligandrum ATCC 38472 isolated from sugarbeet rhizosphere.</title>
        <authorList>
            <person name="Gaulin E."/>
        </authorList>
    </citation>
    <scope>NUCLEOTIDE SEQUENCE</scope>
    <source>
        <strain evidence="2">ATCC 38472_TT</strain>
    </source>
</reference>
<accession>A0A8K1FJV5</accession>
<proteinExistence type="predicted"/>
<evidence type="ECO:0000313" key="3">
    <source>
        <dbReference type="Proteomes" id="UP000794436"/>
    </source>
</evidence>
<dbReference type="InterPro" id="IPR047801">
    <property type="entry name" value="Peptidase_C45"/>
</dbReference>
<sequence length="402" mass="44927">MTVSMTPSVSAWTSANVAVLEQFEYQGNSHFDFGKAMGARFREKIAERLAQNTKLQTRLLPYVQTTTEGKSIYAAFLETHETTFPEYMEELRGIANGSGIFFETIFVMNLSEEFDDAVPETYTAGAGSAFIKQKTLRCSDVVLVGGPDDLRVVAHNEDSGASDLNHTAIIIAKIGDKPKFVAYTYLGDLPSGAFGFNDKGVAFTLNFVQPTDTETGGLGRGFISRDLLWSTDSADAMQRIMRPHQASGHNYQLMDVNTKRIWNVEGAALNRYAGQEFLPPRERNNVTAFFHANQYQLLNISQPPYDSSLHRLKRYSESPKPKTVDEALQILGDQHDRLYPVFHDVYSHERGELSGWTLITIVFDLNAKKAVSYTGNPSKGQRELIWDLEQLTVEKISVQALA</sequence>
<dbReference type="InterPro" id="IPR005079">
    <property type="entry name" value="Peptidase_C45_hydrolase"/>
</dbReference>
<keyword evidence="3" id="KW-1185">Reference proteome</keyword>
<gene>
    <name evidence="2" type="ORF">Poli38472_007983</name>
</gene>
<dbReference type="EMBL" id="SPLM01000037">
    <property type="protein sequence ID" value="TMW65341.1"/>
    <property type="molecule type" value="Genomic_DNA"/>
</dbReference>
<organism evidence="2 3">
    <name type="scientific">Pythium oligandrum</name>
    <name type="common">Mycoparasitic fungus</name>
    <dbReference type="NCBI Taxonomy" id="41045"/>
    <lineage>
        <taxon>Eukaryota</taxon>
        <taxon>Sar</taxon>
        <taxon>Stramenopiles</taxon>
        <taxon>Oomycota</taxon>
        <taxon>Peronosporomycetes</taxon>
        <taxon>Pythiales</taxon>
        <taxon>Pythiaceae</taxon>
        <taxon>Pythium</taxon>
    </lineage>
</organism>
<comment type="caution">
    <text evidence="2">The sequence shown here is derived from an EMBL/GenBank/DDBJ whole genome shotgun (WGS) entry which is preliminary data.</text>
</comment>
<evidence type="ECO:0000259" key="1">
    <source>
        <dbReference type="Pfam" id="PF03417"/>
    </source>
</evidence>